<keyword evidence="1" id="KW-0812">Transmembrane</keyword>
<comment type="caution">
    <text evidence="2">The sequence shown here is derived from an EMBL/GenBank/DDBJ whole genome shotgun (WGS) entry which is preliminary data.</text>
</comment>
<keyword evidence="3" id="KW-1185">Reference proteome</keyword>
<dbReference type="Pfam" id="PF09842">
    <property type="entry name" value="DUF2069"/>
    <property type="match status" value="1"/>
</dbReference>
<feature type="transmembrane region" description="Helical" evidence="1">
    <location>
        <begin position="32"/>
        <end position="50"/>
    </location>
</feature>
<organism evidence="2 3">
    <name type="scientific">Pseudomarimonas arenosa</name>
    <dbReference type="NCBI Taxonomy" id="2774145"/>
    <lineage>
        <taxon>Bacteria</taxon>
        <taxon>Pseudomonadati</taxon>
        <taxon>Pseudomonadota</taxon>
        <taxon>Gammaproteobacteria</taxon>
        <taxon>Lysobacterales</taxon>
        <taxon>Lysobacteraceae</taxon>
        <taxon>Pseudomarimonas</taxon>
    </lineage>
</organism>
<dbReference type="EMBL" id="JACYTR010000010">
    <property type="protein sequence ID" value="MBD8525545.1"/>
    <property type="molecule type" value="Genomic_DNA"/>
</dbReference>
<keyword evidence="1" id="KW-0472">Membrane</keyword>
<evidence type="ECO:0000313" key="2">
    <source>
        <dbReference type="EMBL" id="MBD8525545.1"/>
    </source>
</evidence>
<protein>
    <submittedName>
        <fullName evidence="2">DUF2069 domain-containing protein</fullName>
    </submittedName>
</protein>
<dbReference type="AlphaFoldDB" id="A0AAW3ZJC3"/>
<feature type="transmembrane region" description="Helical" evidence="1">
    <location>
        <begin position="84"/>
        <end position="105"/>
    </location>
</feature>
<feature type="transmembrane region" description="Helical" evidence="1">
    <location>
        <begin position="55"/>
        <end position="72"/>
    </location>
</feature>
<gene>
    <name evidence="2" type="ORF">IFO71_07310</name>
</gene>
<dbReference type="InterPro" id="IPR018643">
    <property type="entry name" value="DUF2069_membrane"/>
</dbReference>
<accession>A0AAW3ZJC3</accession>
<keyword evidence="1" id="KW-1133">Transmembrane helix</keyword>
<proteinExistence type="predicted"/>
<evidence type="ECO:0000313" key="3">
    <source>
        <dbReference type="Proteomes" id="UP000613768"/>
    </source>
</evidence>
<dbReference type="RefSeq" id="WP_192028894.1">
    <property type="nucleotide sequence ID" value="NZ_JACYTR010000010.1"/>
</dbReference>
<evidence type="ECO:0000256" key="1">
    <source>
        <dbReference type="SAM" id="Phobius"/>
    </source>
</evidence>
<sequence length="117" mass="12714">MTYRAMVALSLIALIAIQAAWQLAFESSARVFWLLFGLAPLLACLTALALRRPTALFWSGVLALLYFCHGVMEGWTVTSDIRWLAVLEAAVAMTLVLAVGADGLARRRAQRAKPGPL</sequence>
<name>A0AAW3ZJC3_9GAMM</name>
<reference evidence="2 3" key="1">
    <citation type="submission" date="2020-09" db="EMBL/GenBank/DDBJ databases">
        <title>Pseudoxanthomonas sp. CAU 1598 isolated from sand of Yaerae Beach.</title>
        <authorList>
            <person name="Kim W."/>
        </authorList>
    </citation>
    <scope>NUCLEOTIDE SEQUENCE [LARGE SCALE GENOMIC DNA]</scope>
    <source>
        <strain evidence="2 3">CAU 1598</strain>
    </source>
</reference>
<dbReference type="Proteomes" id="UP000613768">
    <property type="component" value="Unassembled WGS sequence"/>
</dbReference>